<sequence length="185" mass="20063">MDAQRRLMAEADDIFARVERELHDGIQQRLTTTGLELELIRARLPEGDPARDDLAALGRQLREMAAGVRTLSFRTFPAILTEAGLAPALRSLARHATVPVELDLPPLRRFDALIETTVYRLVADAAGQAREHLTVQLDDLGEALRLTLTTDGAPHVSPVGRDRVEALGGTLDGGIALIPAELHTG</sequence>
<proteinExistence type="predicted"/>
<protein>
    <submittedName>
        <fullName evidence="2">Histidine kinase</fullName>
    </submittedName>
</protein>
<organism evidence="2 3">
    <name type="scientific">Paractinoplanes pyxinae</name>
    <dbReference type="NCBI Taxonomy" id="2997416"/>
    <lineage>
        <taxon>Bacteria</taxon>
        <taxon>Bacillati</taxon>
        <taxon>Actinomycetota</taxon>
        <taxon>Actinomycetes</taxon>
        <taxon>Micromonosporales</taxon>
        <taxon>Micromonosporaceae</taxon>
        <taxon>Paractinoplanes</taxon>
    </lineage>
</organism>
<evidence type="ECO:0000313" key="2">
    <source>
        <dbReference type="EMBL" id="MCY1137137.1"/>
    </source>
</evidence>
<reference evidence="2" key="1">
    <citation type="submission" date="2022-11" db="EMBL/GenBank/DDBJ databases">
        <authorList>
            <person name="Somphong A."/>
            <person name="Phongsopitanun W."/>
        </authorList>
    </citation>
    <scope>NUCLEOTIDE SEQUENCE</scope>
    <source>
        <strain evidence="2">Pm04-4</strain>
    </source>
</reference>
<name>A0ABT4ASB6_9ACTN</name>
<dbReference type="GO" id="GO:0016301">
    <property type="term" value="F:kinase activity"/>
    <property type="evidence" value="ECO:0007669"/>
    <property type="project" value="UniProtKB-KW"/>
</dbReference>
<dbReference type="Pfam" id="PF07730">
    <property type="entry name" value="HisKA_3"/>
    <property type="match status" value="1"/>
</dbReference>
<dbReference type="Proteomes" id="UP001151002">
    <property type="component" value="Unassembled WGS sequence"/>
</dbReference>
<evidence type="ECO:0000259" key="1">
    <source>
        <dbReference type="Pfam" id="PF07730"/>
    </source>
</evidence>
<accession>A0ABT4ASB6</accession>
<comment type="caution">
    <text evidence="2">The sequence shown here is derived from an EMBL/GenBank/DDBJ whole genome shotgun (WGS) entry which is preliminary data.</text>
</comment>
<keyword evidence="3" id="KW-1185">Reference proteome</keyword>
<gene>
    <name evidence="2" type="ORF">OWR29_03940</name>
</gene>
<keyword evidence="2" id="KW-0418">Kinase</keyword>
<dbReference type="RefSeq" id="WP_267560965.1">
    <property type="nucleotide sequence ID" value="NZ_JAPNTZ010000001.1"/>
</dbReference>
<keyword evidence="2" id="KW-0808">Transferase</keyword>
<dbReference type="EMBL" id="JAPNTZ010000001">
    <property type="protein sequence ID" value="MCY1137137.1"/>
    <property type="molecule type" value="Genomic_DNA"/>
</dbReference>
<evidence type="ECO:0000313" key="3">
    <source>
        <dbReference type="Proteomes" id="UP001151002"/>
    </source>
</evidence>
<dbReference type="InterPro" id="IPR011712">
    <property type="entry name" value="Sig_transdc_His_kin_sub3_dim/P"/>
</dbReference>
<dbReference type="Gene3D" id="6.10.250.2870">
    <property type="match status" value="1"/>
</dbReference>
<feature type="domain" description="Signal transduction histidine kinase subgroup 3 dimerisation and phosphoacceptor" evidence="1">
    <location>
        <begin position="16"/>
        <end position="72"/>
    </location>
</feature>